<feature type="domain" description="tRNA intron endonuclease catalytic" evidence="4">
    <location>
        <begin position="176"/>
        <end position="257"/>
    </location>
</feature>
<evidence type="ECO:0000259" key="4">
    <source>
        <dbReference type="Pfam" id="PF01974"/>
    </source>
</evidence>
<evidence type="ECO:0000259" key="5">
    <source>
        <dbReference type="Pfam" id="PF02778"/>
    </source>
</evidence>
<gene>
    <name evidence="6" type="ORF">FNV43_RR03519</name>
</gene>
<feature type="domain" description="tRNA intron endonuclease N-terminal" evidence="5">
    <location>
        <begin position="90"/>
        <end position="162"/>
    </location>
</feature>
<evidence type="ECO:0000256" key="2">
    <source>
        <dbReference type="ARBA" id="ARBA00012573"/>
    </source>
</evidence>
<dbReference type="GO" id="GO:0005737">
    <property type="term" value="C:cytoplasm"/>
    <property type="evidence" value="ECO:0007669"/>
    <property type="project" value="TreeGrafter"/>
</dbReference>
<dbReference type="GO" id="GO:0003676">
    <property type="term" value="F:nucleic acid binding"/>
    <property type="evidence" value="ECO:0007669"/>
    <property type="project" value="InterPro"/>
</dbReference>
<dbReference type="InterPro" id="IPR006676">
    <property type="entry name" value="tRNA_splic"/>
</dbReference>
<dbReference type="InterPro" id="IPR011856">
    <property type="entry name" value="tRNA_endonuc-like_dom_sf"/>
</dbReference>
<dbReference type="CDD" id="cd22363">
    <property type="entry name" value="tRNA-intron_lyase_C"/>
    <property type="match status" value="1"/>
</dbReference>
<keyword evidence="7" id="KW-1185">Reference proteome</keyword>
<organism evidence="6 7">
    <name type="scientific">Rhamnella rubrinervis</name>
    <dbReference type="NCBI Taxonomy" id="2594499"/>
    <lineage>
        <taxon>Eukaryota</taxon>
        <taxon>Viridiplantae</taxon>
        <taxon>Streptophyta</taxon>
        <taxon>Embryophyta</taxon>
        <taxon>Tracheophyta</taxon>
        <taxon>Spermatophyta</taxon>
        <taxon>Magnoliopsida</taxon>
        <taxon>eudicotyledons</taxon>
        <taxon>Gunneridae</taxon>
        <taxon>Pentapetalae</taxon>
        <taxon>rosids</taxon>
        <taxon>fabids</taxon>
        <taxon>Rosales</taxon>
        <taxon>Rhamnaceae</taxon>
        <taxon>rhamnoid group</taxon>
        <taxon>Rhamneae</taxon>
        <taxon>Rhamnella</taxon>
    </lineage>
</organism>
<comment type="similarity">
    <text evidence="1">Belongs to the tRNA-intron endonuclease family.</text>
</comment>
<dbReference type="EMBL" id="VOIH02000002">
    <property type="protein sequence ID" value="KAF3453085.1"/>
    <property type="molecule type" value="Genomic_DNA"/>
</dbReference>
<dbReference type="InterPro" id="IPR036167">
    <property type="entry name" value="tRNA_intron_Endo_cat-like_sf"/>
</dbReference>
<dbReference type="GO" id="GO:0000214">
    <property type="term" value="C:tRNA-intron endonuclease complex"/>
    <property type="evidence" value="ECO:0007669"/>
    <property type="project" value="TreeGrafter"/>
</dbReference>
<dbReference type="Proteomes" id="UP000796880">
    <property type="component" value="Unassembled WGS sequence"/>
</dbReference>
<evidence type="ECO:0000256" key="1">
    <source>
        <dbReference type="ARBA" id="ARBA00008078"/>
    </source>
</evidence>
<protein>
    <recommendedName>
        <fullName evidence="2">tRNA-intron lyase</fullName>
        <ecNumber evidence="2">4.6.1.16</ecNumber>
    </recommendedName>
</protein>
<evidence type="ECO:0000256" key="3">
    <source>
        <dbReference type="ARBA" id="ARBA00034031"/>
    </source>
</evidence>
<dbReference type="OrthoDB" id="10249562at2759"/>
<evidence type="ECO:0000313" key="7">
    <source>
        <dbReference type="Proteomes" id="UP000796880"/>
    </source>
</evidence>
<evidence type="ECO:0000313" key="6">
    <source>
        <dbReference type="EMBL" id="KAF3453085.1"/>
    </source>
</evidence>
<dbReference type="PANTHER" id="PTHR21227:SF0">
    <property type="entry name" value="TRNA-SPLICING ENDONUCLEASE SUBUNIT SEN2"/>
    <property type="match status" value="1"/>
</dbReference>
<dbReference type="InterPro" id="IPR006678">
    <property type="entry name" value="tRNA_intron_Endonuc_N"/>
</dbReference>
<proteinExistence type="inferred from homology"/>
<dbReference type="InterPro" id="IPR006677">
    <property type="entry name" value="tRNA_intron_Endonuc_cat-like"/>
</dbReference>
<sequence length="306" mass="34611">MLQFTVPLVTPSELWKTGSKRRRVQVKAAGITEPKALSSRCPVFVEITVNVTLSWSISISVMEYKYFYLFDIVVGLDGASFSLLIQSEAQGLLCGCSVLLAVEAEQVDLLNRACFGKLITTAEKDKKWFQLGLDEAFYLCYSLKCLKIFGEDKCLLNDEDLWLCIKSKKAMFPDFYRAYSHLRMKNWVVKSGNRYGVDFVAYRHHPALVHSEFAVVLTEGDGDTNGRSKMWSDIHCTTRLCGGVAKTLLVLNINKNGQGTISPSCIEKYTVDDRTIRRWNPERCREDYTVVESKTSNDTTTENGTK</sequence>
<dbReference type="AlphaFoldDB" id="A0A8K0HIL0"/>
<comment type="caution">
    <text evidence="6">The sequence shown here is derived from an EMBL/GenBank/DDBJ whole genome shotgun (WGS) entry which is preliminary data.</text>
</comment>
<dbReference type="GO" id="GO:0000213">
    <property type="term" value="F:tRNA-intron lyase activity"/>
    <property type="evidence" value="ECO:0007669"/>
    <property type="project" value="UniProtKB-EC"/>
</dbReference>
<accession>A0A8K0HIL0</accession>
<dbReference type="Pfam" id="PF02778">
    <property type="entry name" value="tRNA_int_endo_N"/>
    <property type="match status" value="1"/>
</dbReference>
<reference evidence="6" key="1">
    <citation type="submission" date="2020-03" db="EMBL/GenBank/DDBJ databases">
        <title>A high-quality chromosome-level genome assembly of a woody plant with both climbing and erect habits, Rhamnella rubrinervis.</title>
        <authorList>
            <person name="Lu Z."/>
            <person name="Yang Y."/>
            <person name="Zhu X."/>
            <person name="Sun Y."/>
        </authorList>
    </citation>
    <scope>NUCLEOTIDE SEQUENCE</scope>
    <source>
        <strain evidence="6">BYM</strain>
        <tissue evidence="6">Leaf</tissue>
    </source>
</reference>
<dbReference type="PANTHER" id="PTHR21227">
    <property type="entry name" value="TRNA-SPLICING ENDONUCLEASE SUBUNIT SEN2"/>
    <property type="match status" value="1"/>
</dbReference>
<dbReference type="GO" id="GO:0000379">
    <property type="term" value="P:tRNA-type intron splice site recognition and cleavage"/>
    <property type="evidence" value="ECO:0007669"/>
    <property type="project" value="TreeGrafter"/>
</dbReference>
<dbReference type="EC" id="4.6.1.16" evidence="2"/>
<name>A0A8K0HIL0_9ROSA</name>
<comment type="catalytic activity">
    <reaction evidence="3">
        <text>pretRNA = a 3'-half-tRNA molecule with a 5'-OH end + a 5'-half-tRNA molecule with a 2',3'-cyclic phosphate end + an intron with a 2',3'-cyclic phosphate and a 5'-hydroxyl terminus.</text>
        <dbReference type="EC" id="4.6.1.16"/>
    </reaction>
</comment>
<dbReference type="SUPFAM" id="SSF53032">
    <property type="entry name" value="tRNA-intron endonuclease catalytic domain-like"/>
    <property type="match status" value="1"/>
</dbReference>
<dbReference type="Gene3D" id="3.40.1350.10">
    <property type="match status" value="1"/>
</dbReference>
<dbReference type="Pfam" id="PF01974">
    <property type="entry name" value="tRNA_int_endo"/>
    <property type="match status" value="1"/>
</dbReference>